<dbReference type="Gene3D" id="1.10.150.130">
    <property type="match status" value="1"/>
</dbReference>
<dbReference type="EMBL" id="CP036402">
    <property type="protein sequence ID" value="QBI21035.1"/>
    <property type="molecule type" value="Genomic_DNA"/>
</dbReference>
<name>A0A411YI95_9ACTN</name>
<keyword evidence="2" id="KW-0229">DNA integration</keyword>
<dbReference type="OrthoDB" id="4137935at2"/>
<evidence type="ECO:0000313" key="9">
    <source>
        <dbReference type="Proteomes" id="UP000291469"/>
    </source>
</evidence>
<evidence type="ECO:0000259" key="7">
    <source>
        <dbReference type="PROSITE" id="PS51900"/>
    </source>
</evidence>
<dbReference type="GO" id="GO:0015074">
    <property type="term" value="P:DNA integration"/>
    <property type="evidence" value="ECO:0007669"/>
    <property type="project" value="UniProtKB-KW"/>
</dbReference>
<evidence type="ECO:0000256" key="1">
    <source>
        <dbReference type="ARBA" id="ARBA00008857"/>
    </source>
</evidence>
<dbReference type="InterPro" id="IPR013762">
    <property type="entry name" value="Integrase-like_cat_sf"/>
</dbReference>
<dbReference type="PROSITE" id="PS51898">
    <property type="entry name" value="TYR_RECOMBINASE"/>
    <property type="match status" value="1"/>
</dbReference>
<dbReference type="GO" id="GO:0003677">
    <property type="term" value="F:DNA binding"/>
    <property type="evidence" value="ECO:0007669"/>
    <property type="project" value="UniProtKB-UniRule"/>
</dbReference>
<organism evidence="8 9">
    <name type="scientific">Egibacter rhizosphaerae</name>
    <dbReference type="NCBI Taxonomy" id="1670831"/>
    <lineage>
        <taxon>Bacteria</taxon>
        <taxon>Bacillati</taxon>
        <taxon>Actinomycetota</taxon>
        <taxon>Nitriliruptoria</taxon>
        <taxon>Egibacterales</taxon>
        <taxon>Egibacteraceae</taxon>
        <taxon>Egibacter</taxon>
    </lineage>
</organism>
<sequence>MDSSLGIPSHGTIEVLGDGLPERTGVTAQDVAIAWLLGYANERTRNAYQADLRDWSAWCRTHEVDPLGGATRAHVNIYSRWLEGQGRSRATIARRLATLSSYYRYCVIEGHLERNPVEHVRRPKIDDASHTKGLDTRDAIALLDAAEDASARDHALACLLLLNGLRVGEACGLDIQDVGEQRGHRTITIRRKGGKRVTRALAPRAAGAVHETVGDREAGPVLCDLDGARLDRHDATRVVRRLAREVLPRARADRITPHSLRHSAATIALDAGVPLHRVQDLLGHADPRTTRRYDRARDSLDSDATYALAGHLAR</sequence>
<dbReference type="PANTHER" id="PTHR30349:SF41">
    <property type="entry name" value="INTEGRASE_RECOMBINASE PROTEIN MJ0367-RELATED"/>
    <property type="match status" value="1"/>
</dbReference>
<dbReference type="Pfam" id="PF02899">
    <property type="entry name" value="Phage_int_SAM_1"/>
    <property type="match status" value="1"/>
</dbReference>
<keyword evidence="3 5" id="KW-0238">DNA-binding</keyword>
<accession>A0A411YI95</accession>
<evidence type="ECO:0000256" key="2">
    <source>
        <dbReference type="ARBA" id="ARBA00022908"/>
    </source>
</evidence>
<keyword evidence="4" id="KW-0233">DNA recombination</keyword>
<dbReference type="InterPro" id="IPR004107">
    <property type="entry name" value="Integrase_SAM-like_N"/>
</dbReference>
<evidence type="ECO:0000256" key="5">
    <source>
        <dbReference type="PROSITE-ProRule" id="PRU01248"/>
    </source>
</evidence>
<dbReference type="KEGG" id="erz:ER308_16620"/>
<dbReference type="GO" id="GO:0006310">
    <property type="term" value="P:DNA recombination"/>
    <property type="evidence" value="ECO:0007669"/>
    <property type="project" value="UniProtKB-KW"/>
</dbReference>
<dbReference type="AlphaFoldDB" id="A0A411YI95"/>
<keyword evidence="9" id="KW-1185">Reference proteome</keyword>
<feature type="domain" description="Core-binding (CB)" evidence="7">
    <location>
        <begin position="26"/>
        <end position="107"/>
    </location>
</feature>
<evidence type="ECO:0000313" key="8">
    <source>
        <dbReference type="EMBL" id="QBI21035.1"/>
    </source>
</evidence>
<dbReference type="Pfam" id="PF00589">
    <property type="entry name" value="Phage_integrase"/>
    <property type="match status" value="1"/>
</dbReference>
<dbReference type="PANTHER" id="PTHR30349">
    <property type="entry name" value="PHAGE INTEGRASE-RELATED"/>
    <property type="match status" value="1"/>
</dbReference>
<dbReference type="InterPro" id="IPR011010">
    <property type="entry name" value="DNA_brk_join_enz"/>
</dbReference>
<dbReference type="SUPFAM" id="SSF56349">
    <property type="entry name" value="DNA breaking-rejoining enzymes"/>
    <property type="match status" value="1"/>
</dbReference>
<protein>
    <submittedName>
        <fullName evidence="8">Integrase</fullName>
    </submittedName>
</protein>
<reference evidence="8 9" key="1">
    <citation type="submission" date="2019-01" db="EMBL/GenBank/DDBJ databases">
        <title>Egibacter rhizosphaerae EGI 80759T.</title>
        <authorList>
            <person name="Chen D.-D."/>
            <person name="Tian Y."/>
            <person name="Jiao J.-Y."/>
            <person name="Zhang X.-T."/>
            <person name="Zhang Y.-G."/>
            <person name="Zhang Y."/>
            <person name="Xiao M."/>
            <person name="Shu W.-S."/>
            <person name="Li W.-J."/>
        </authorList>
    </citation>
    <scope>NUCLEOTIDE SEQUENCE [LARGE SCALE GENOMIC DNA]</scope>
    <source>
        <strain evidence="8 9">EGI 80759</strain>
    </source>
</reference>
<dbReference type="InterPro" id="IPR044068">
    <property type="entry name" value="CB"/>
</dbReference>
<evidence type="ECO:0000259" key="6">
    <source>
        <dbReference type="PROSITE" id="PS51898"/>
    </source>
</evidence>
<dbReference type="InterPro" id="IPR050090">
    <property type="entry name" value="Tyrosine_recombinase_XerCD"/>
</dbReference>
<dbReference type="PROSITE" id="PS51900">
    <property type="entry name" value="CB"/>
    <property type="match status" value="1"/>
</dbReference>
<dbReference type="InterPro" id="IPR002104">
    <property type="entry name" value="Integrase_catalytic"/>
</dbReference>
<dbReference type="InterPro" id="IPR010998">
    <property type="entry name" value="Integrase_recombinase_N"/>
</dbReference>
<evidence type="ECO:0000256" key="3">
    <source>
        <dbReference type="ARBA" id="ARBA00023125"/>
    </source>
</evidence>
<comment type="similarity">
    <text evidence="1">Belongs to the 'phage' integrase family.</text>
</comment>
<dbReference type="Gene3D" id="1.10.443.10">
    <property type="entry name" value="Intergrase catalytic core"/>
    <property type="match status" value="1"/>
</dbReference>
<feature type="domain" description="Tyr recombinase" evidence="6">
    <location>
        <begin position="129"/>
        <end position="307"/>
    </location>
</feature>
<dbReference type="Proteomes" id="UP000291469">
    <property type="component" value="Chromosome"/>
</dbReference>
<gene>
    <name evidence="8" type="ORF">ER308_16620</name>
</gene>
<evidence type="ECO:0000256" key="4">
    <source>
        <dbReference type="ARBA" id="ARBA00023172"/>
    </source>
</evidence>
<proteinExistence type="inferred from homology"/>